<feature type="chain" id="PRO_5035850293" evidence="2">
    <location>
        <begin position="24"/>
        <end position="103"/>
    </location>
</feature>
<name>A0A8S0S7Y9_OLEEU</name>
<keyword evidence="2" id="KW-0732">Signal</keyword>
<dbReference type="Gramene" id="OE9A073277T1">
    <property type="protein sequence ID" value="OE9A073277C1"/>
    <property type="gene ID" value="OE9A073277"/>
</dbReference>
<feature type="compositionally biased region" description="Basic and acidic residues" evidence="1">
    <location>
        <begin position="67"/>
        <end position="79"/>
    </location>
</feature>
<dbReference type="EMBL" id="CACTIH010003910">
    <property type="protein sequence ID" value="CAA2987235.1"/>
    <property type="molecule type" value="Genomic_DNA"/>
</dbReference>
<evidence type="ECO:0000256" key="1">
    <source>
        <dbReference type="SAM" id="MobiDB-lite"/>
    </source>
</evidence>
<dbReference type="OrthoDB" id="1932094at2759"/>
<organism evidence="3 4">
    <name type="scientific">Olea europaea subsp. europaea</name>
    <dbReference type="NCBI Taxonomy" id="158383"/>
    <lineage>
        <taxon>Eukaryota</taxon>
        <taxon>Viridiplantae</taxon>
        <taxon>Streptophyta</taxon>
        <taxon>Embryophyta</taxon>
        <taxon>Tracheophyta</taxon>
        <taxon>Spermatophyta</taxon>
        <taxon>Magnoliopsida</taxon>
        <taxon>eudicotyledons</taxon>
        <taxon>Gunneridae</taxon>
        <taxon>Pentapetalae</taxon>
        <taxon>asterids</taxon>
        <taxon>lamiids</taxon>
        <taxon>Lamiales</taxon>
        <taxon>Oleaceae</taxon>
        <taxon>Oleeae</taxon>
        <taxon>Olea</taxon>
    </lineage>
</organism>
<dbReference type="Proteomes" id="UP000594638">
    <property type="component" value="Unassembled WGS sequence"/>
</dbReference>
<comment type="caution">
    <text evidence="3">The sequence shown here is derived from an EMBL/GenBank/DDBJ whole genome shotgun (WGS) entry which is preliminary data.</text>
</comment>
<feature type="signal peptide" evidence="2">
    <location>
        <begin position="1"/>
        <end position="23"/>
    </location>
</feature>
<sequence>MEMKALIICTLLLFPLLFTPCICRGKLDAKTMDSEINVIDYRGPETHAHNPPPKRSGNHPKIQRQSTVDRGKSEGEINKARKTVRPSSPSSFSCYIYWNGYYC</sequence>
<accession>A0A8S0S7Y9</accession>
<proteinExistence type="predicted"/>
<evidence type="ECO:0000313" key="3">
    <source>
        <dbReference type="EMBL" id="CAA2987235.1"/>
    </source>
</evidence>
<dbReference type="AlphaFoldDB" id="A0A8S0S7Y9"/>
<evidence type="ECO:0000256" key="2">
    <source>
        <dbReference type="SAM" id="SignalP"/>
    </source>
</evidence>
<keyword evidence="4" id="KW-1185">Reference proteome</keyword>
<protein>
    <submittedName>
        <fullName evidence="3">Uncharacterized protein</fullName>
    </submittedName>
</protein>
<gene>
    <name evidence="3" type="ORF">OLEA9_A073277</name>
</gene>
<reference evidence="3 4" key="1">
    <citation type="submission" date="2019-12" db="EMBL/GenBank/DDBJ databases">
        <authorList>
            <person name="Alioto T."/>
            <person name="Alioto T."/>
            <person name="Gomez Garrido J."/>
        </authorList>
    </citation>
    <scope>NUCLEOTIDE SEQUENCE [LARGE SCALE GENOMIC DNA]</scope>
</reference>
<evidence type="ECO:0000313" key="4">
    <source>
        <dbReference type="Proteomes" id="UP000594638"/>
    </source>
</evidence>
<feature type="region of interest" description="Disordered" evidence="1">
    <location>
        <begin position="40"/>
        <end position="92"/>
    </location>
</feature>